<proteinExistence type="predicted"/>
<dbReference type="Pfam" id="PF00023">
    <property type="entry name" value="Ank"/>
    <property type="match status" value="1"/>
</dbReference>
<feature type="repeat" description="ANK" evidence="3">
    <location>
        <begin position="465"/>
        <end position="503"/>
    </location>
</feature>
<evidence type="ECO:0000256" key="3">
    <source>
        <dbReference type="PROSITE-ProRule" id="PRU00023"/>
    </source>
</evidence>
<evidence type="ECO:0000256" key="1">
    <source>
        <dbReference type="ARBA" id="ARBA00022737"/>
    </source>
</evidence>
<dbReference type="OrthoDB" id="7464126at2759"/>
<dbReference type="EMBL" id="JABEXW010000387">
    <property type="protein sequence ID" value="KAF4964827.1"/>
    <property type="molecule type" value="Genomic_DNA"/>
</dbReference>
<feature type="compositionally biased region" description="Acidic residues" evidence="4">
    <location>
        <begin position="673"/>
        <end position="700"/>
    </location>
</feature>
<evidence type="ECO:0008006" key="7">
    <source>
        <dbReference type="Google" id="ProtNLM"/>
    </source>
</evidence>
<evidence type="ECO:0000313" key="5">
    <source>
        <dbReference type="EMBL" id="KAF4964827.1"/>
    </source>
</evidence>
<reference evidence="5" key="2">
    <citation type="submission" date="2020-05" db="EMBL/GenBank/DDBJ databases">
        <authorList>
            <person name="Kim H.-S."/>
            <person name="Proctor R.H."/>
            <person name="Brown D.W."/>
        </authorList>
    </citation>
    <scope>NUCLEOTIDE SEQUENCE</scope>
    <source>
        <strain evidence="5">NRRL 20472</strain>
    </source>
</reference>
<dbReference type="SUPFAM" id="SSF48403">
    <property type="entry name" value="Ankyrin repeat"/>
    <property type="match status" value="1"/>
</dbReference>
<feature type="region of interest" description="Disordered" evidence="4">
    <location>
        <begin position="673"/>
        <end position="708"/>
    </location>
</feature>
<keyword evidence="6" id="KW-1185">Reference proteome</keyword>
<dbReference type="Gene3D" id="1.25.40.20">
    <property type="entry name" value="Ankyrin repeat-containing domain"/>
    <property type="match status" value="2"/>
</dbReference>
<dbReference type="AlphaFoldDB" id="A0A8H4TVM7"/>
<dbReference type="PRINTS" id="PR01415">
    <property type="entry name" value="ANKYRIN"/>
</dbReference>
<evidence type="ECO:0000256" key="4">
    <source>
        <dbReference type="SAM" id="MobiDB-lite"/>
    </source>
</evidence>
<dbReference type="PROSITE" id="PS50297">
    <property type="entry name" value="ANK_REP_REGION"/>
    <property type="match status" value="3"/>
</dbReference>
<name>A0A8H4TVM7_9HYPO</name>
<dbReference type="PROSITE" id="PS50088">
    <property type="entry name" value="ANK_REPEAT"/>
    <property type="match status" value="4"/>
</dbReference>
<dbReference type="PANTHER" id="PTHR24173:SF74">
    <property type="entry name" value="ANKYRIN REPEAT DOMAIN-CONTAINING PROTEIN 16"/>
    <property type="match status" value="1"/>
</dbReference>
<keyword evidence="2 3" id="KW-0040">ANK repeat</keyword>
<gene>
    <name evidence="5" type="ORF">FSARC_7289</name>
</gene>
<dbReference type="InterPro" id="IPR002110">
    <property type="entry name" value="Ankyrin_rpt"/>
</dbReference>
<feature type="repeat" description="ANK" evidence="3">
    <location>
        <begin position="432"/>
        <end position="464"/>
    </location>
</feature>
<accession>A0A8H4TVM7</accession>
<organism evidence="5 6">
    <name type="scientific">Fusarium sarcochroum</name>
    <dbReference type="NCBI Taxonomy" id="1208366"/>
    <lineage>
        <taxon>Eukaryota</taxon>
        <taxon>Fungi</taxon>
        <taxon>Dikarya</taxon>
        <taxon>Ascomycota</taxon>
        <taxon>Pezizomycotina</taxon>
        <taxon>Sordariomycetes</taxon>
        <taxon>Hypocreomycetidae</taxon>
        <taxon>Hypocreales</taxon>
        <taxon>Nectriaceae</taxon>
        <taxon>Fusarium</taxon>
        <taxon>Fusarium lateritium species complex</taxon>
    </lineage>
</organism>
<dbReference type="Proteomes" id="UP000622797">
    <property type="component" value="Unassembled WGS sequence"/>
</dbReference>
<evidence type="ECO:0000256" key="2">
    <source>
        <dbReference type="ARBA" id="ARBA00023043"/>
    </source>
</evidence>
<dbReference type="SMART" id="SM00248">
    <property type="entry name" value="ANK"/>
    <property type="match status" value="4"/>
</dbReference>
<protein>
    <recommendedName>
        <fullName evidence="7">Fungal N-terminal domain-containing protein</fullName>
    </recommendedName>
</protein>
<feature type="repeat" description="ANK" evidence="3">
    <location>
        <begin position="366"/>
        <end position="398"/>
    </location>
</feature>
<evidence type="ECO:0000313" key="6">
    <source>
        <dbReference type="Proteomes" id="UP000622797"/>
    </source>
</evidence>
<feature type="region of interest" description="Disordered" evidence="4">
    <location>
        <begin position="168"/>
        <end position="187"/>
    </location>
</feature>
<comment type="caution">
    <text evidence="5">The sequence shown here is derived from an EMBL/GenBank/DDBJ whole genome shotgun (WGS) entry which is preliminary data.</text>
</comment>
<feature type="repeat" description="ANK" evidence="3">
    <location>
        <begin position="399"/>
        <end position="431"/>
    </location>
</feature>
<dbReference type="InterPro" id="IPR036770">
    <property type="entry name" value="Ankyrin_rpt-contain_sf"/>
</dbReference>
<dbReference type="Pfam" id="PF12796">
    <property type="entry name" value="Ank_2"/>
    <property type="match status" value="1"/>
</dbReference>
<dbReference type="PANTHER" id="PTHR24173">
    <property type="entry name" value="ANKYRIN REPEAT CONTAINING"/>
    <property type="match status" value="1"/>
</dbReference>
<reference evidence="5" key="1">
    <citation type="journal article" date="2020" name="BMC Genomics">
        <title>Correction to: Identification and distribution of gene clusters required for synthesis of sphingolipid metabolism inhibitors in diverse species of the filamentous fungus Fusarium.</title>
        <authorList>
            <person name="Kim H.S."/>
            <person name="Lohmar J.M."/>
            <person name="Busman M."/>
            <person name="Brown D.W."/>
            <person name="Naumann T.A."/>
            <person name="Divon H.H."/>
            <person name="Lysoe E."/>
            <person name="Uhlig S."/>
            <person name="Proctor R.H."/>
        </authorList>
    </citation>
    <scope>NUCLEOTIDE SEQUENCE</scope>
    <source>
        <strain evidence="5">NRRL 20472</strain>
    </source>
</reference>
<sequence>MEVLGAVASSIAVLQALAAGKHVVNLIREIPDIQSDFDNLMKELGLIRSMTEVVSGMPSTPLVQGLIKSATDDLERILGELDTLLQSCAREIDQQDKKVWRTRKRKWLFEGSNIRKLQQRMANAKNTLLLAITSSQTSNNAQLQAEMHQLSTSFCMMHMELRSVIKGSQTGKSTANQASSQLETDTGAATSVMTISSEGDNISPVNELVRVQSRTFIPQAPYVSSFKLLDTASYLWDDQRRPSWVIRRSVIDYDVYPDDSDVTGQGLMQYALSQNLYPAIEVLLDVWKNILPEIGLPRGVAYAAMDLLRNFELNDHEIYIVSKTLSFVKDQPEVTMTKVHMALAQGTDLHEALQEQPWAIDMIDDTGYAPLHIAAIENQSEAVGMLIDAGANVDQQTHDGYTALMSAVRQENVEIVKVLIKAKCSVNMTSQEGRTALHMAAKKNTPELVGLLLAAGASARHRDNFGDTALHKIARYSRASLDNMKTIIETLVMAGADIEARDIQGGTPMLQAILYDNTTARDSWGDTPWDEFIDVTNTDEWYIVDRRKPSPAEQEAFVGFYQGARDRNLQHDIDGLGGALSALLEQDAATAREHLAPLIKKEKDWKRDTLVSWYQAVDMRIQHLEWDLGVEDVEGYIADLREELDTPVWKIPSEYGYLWDNNDEDLVIGEEWEDSDELEEETSDVEEESDAEEETSDVDECSAKERGV</sequence>
<keyword evidence="1" id="KW-0677">Repeat</keyword>